<organism evidence="1 2">
    <name type="scientific">Rhizobium gallicum bv. gallicum R602sp</name>
    <dbReference type="NCBI Taxonomy" id="1041138"/>
    <lineage>
        <taxon>Bacteria</taxon>
        <taxon>Pseudomonadati</taxon>
        <taxon>Pseudomonadota</taxon>
        <taxon>Alphaproteobacteria</taxon>
        <taxon>Hyphomicrobiales</taxon>
        <taxon>Rhizobiaceae</taxon>
        <taxon>Rhizobium/Agrobacterium group</taxon>
        <taxon>Rhizobium</taxon>
    </lineage>
</organism>
<keyword evidence="2" id="KW-1185">Reference proteome</keyword>
<gene>
    <name evidence="1" type="ORF">RGR602_PC01103</name>
</gene>
<dbReference type="EMBL" id="CP006880">
    <property type="protein sequence ID" value="AJD45134.1"/>
    <property type="molecule type" value="Genomic_DNA"/>
</dbReference>
<evidence type="ECO:0000313" key="1">
    <source>
        <dbReference type="EMBL" id="AJD45134.1"/>
    </source>
</evidence>
<dbReference type="AlphaFoldDB" id="A0A0B4XAX1"/>
<dbReference type="HOGENOM" id="CLU_2976184_0_0_5"/>
<protein>
    <submittedName>
        <fullName evidence="1">Uncharacterized protein</fullName>
    </submittedName>
</protein>
<accession>A0A0B4XAX1</accession>
<sequence length="58" mass="6641">MIISSCLPKPLTLSLRHLLYRGYHLLPAQRQGMCSAAILSLALFIKMDFTKHIAKHEY</sequence>
<name>A0A0B4XAX1_9HYPH</name>
<keyword evidence="1" id="KW-0614">Plasmid</keyword>
<geneLocation type="plasmid" evidence="1 2">
    <name>pRgalR602c</name>
</geneLocation>
<evidence type="ECO:0000313" key="2">
    <source>
        <dbReference type="Proteomes" id="UP000031368"/>
    </source>
</evidence>
<dbReference type="KEGG" id="rga:RGR602_PC01103"/>
<dbReference type="Proteomes" id="UP000031368">
    <property type="component" value="Plasmid pRgalR602c"/>
</dbReference>
<reference evidence="1 2" key="1">
    <citation type="submission" date="2013-11" db="EMBL/GenBank/DDBJ databases">
        <title>Complete genome sequence of Rhizobium gallicum bv. gallicum R602.</title>
        <authorList>
            <person name="Bustos P."/>
            <person name="Santamaria R.I."/>
            <person name="Lozano L."/>
            <person name="Acosta J.L."/>
            <person name="Ormeno-Orrillo E."/>
            <person name="Rogel M.A."/>
            <person name="Romero D."/>
            <person name="Cevallos M.A."/>
            <person name="Martinez-Romero E."/>
            <person name="Gonzalez V."/>
        </authorList>
    </citation>
    <scope>NUCLEOTIDE SEQUENCE [LARGE SCALE GENOMIC DNA]</scope>
    <source>
        <strain evidence="1 2">R602</strain>
        <plasmid evidence="1 2">pRgalR602c</plasmid>
    </source>
</reference>
<proteinExistence type="predicted"/>